<name>A0A1E3H4N8_9HYPH</name>
<protein>
    <submittedName>
        <fullName evidence="8">DSBA-like thioredoxin domain protein</fullName>
    </submittedName>
</protein>
<evidence type="ECO:0000313" key="9">
    <source>
        <dbReference type="Proteomes" id="UP000094622"/>
    </source>
</evidence>
<comment type="caution">
    <text evidence="8">The sequence shown here is derived from an EMBL/GenBank/DDBJ whole genome shotgun (WGS) entry which is preliminary data.</text>
</comment>
<evidence type="ECO:0000259" key="7">
    <source>
        <dbReference type="PROSITE" id="PS51352"/>
    </source>
</evidence>
<evidence type="ECO:0000313" key="8">
    <source>
        <dbReference type="EMBL" id="ODN71293.1"/>
    </source>
</evidence>
<keyword evidence="5" id="KW-1015">Disulfide bond</keyword>
<dbReference type="PATRIC" id="fig|1439726.3.peg.1480"/>
<dbReference type="SUPFAM" id="SSF52833">
    <property type="entry name" value="Thioredoxin-like"/>
    <property type="match status" value="1"/>
</dbReference>
<dbReference type="PANTHER" id="PTHR13887">
    <property type="entry name" value="GLUTATHIONE S-TRANSFERASE KAPPA"/>
    <property type="match status" value="1"/>
</dbReference>
<comment type="function">
    <text evidence="1">May be required for disulfide bond formation in some proteins.</text>
</comment>
<keyword evidence="4" id="KW-0560">Oxidoreductase</keyword>
<proteinExistence type="inferred from homology"/>
<evidence type="ECO:0000256" key="2">
    <source>
        <dbReference type="ARBA" id="ARBA00005791"/>
    </source>
</evidence>
<comment type="similarity">
    <text evidence="2">Belongs to the thioredoxin family. DsbA subfamily.</text>
</comment>
<dbReference type="InterPro" id="IPR036249">
    <property type="entry name" value="Thioredoxin-like_sf"/>
</dbReference>
<accession>A0A1E3H4N8</accession>
<dbReference type="CDD" id="cd03023">
    <property type="entry name" value="DsbA_Com1_like"/>
    <property type="match status" value="1"/>
</dbReference>
<dbReference type="PANTHER" id="PTHR13887:SF14">
    <property type="entry name" value="DISULFIDE BOND FORMATION PROTEIN D"/>
    <property type="match status" value="1"/>
</dbReference>
<dbReference type="AlphaFoldDB" id="A0A1E3H4N8"/>
<dbReference type="PROSITE" id="PS51352">
    <property type="entry name" value="THIOREDOXIN_2"/>
    <property type="match status" value="1"/>
</dbReference>
<sequence length="207" mass="22391">MALRPASSYDGATNPKDVPLMKTLAALFVALALAAAPVLPAAAQQATGGGLTREAVLRDPAAPVLGNPDGDVTIVEYVDYQCGYCKKMRPELMKVVNDDGKVRLVMKEWPIFGPVSEHAARMALAAAFQGGYARAHESLMEHKGKLSEAVVEKVLQGAGLDLARLRADLERHGKEIDAHLARNGQQGDASAFRVRRRWWSRASCFRA</sequence>
<dbReference type="InterPro" id="IPR013766">
    <property type="entry name" value="Thioredoxin_domain"/>
</dbReference>
<dbReference type="Pfam" id="PF13462">
    <property type="entry name" value="Thioredoxin_4"/>
    <property type="match status" value="1"/>
</dbReference>
<feature type="domain" description="Thioredoxin" evidence="7">
    <location>
        <begin position="33"/>
        <end position="174"/>
    </location>
</feature>
<evidence type="ECO:0000256" key="1">
    <source>
        <dbReference type="ARBA" id="ARBA00003565"/>
    </source>
</evidence>
<dbReference type="InterPro" id="IPR012336">
    <property type="entry name" value="Thioredoxin-like_fold"/>
</dbReference>
<evidence type="ECO:0000256" key="5">
    <source>
        <dbReference type="ARBA" id="ARBA00023157"/>
    </source>
</evidence>
<reference evidence="8 9" key="1">
    <citation type="submission" date="2016-07" db="EMBL/GenBank/DDBJ databases">
        <title>Draft Genome Sequence of Methylobrevis pamukkalensis PK2.</title>
        <authorList>
            <person name="Vasilenko O.V."/>
            <person name="Doronina N.V."/>
            <person name="Shmareva M.N."/>
            <person name="Tarlachkov S.V."/>
            <person name="Mustakhimov I."/>
            <person name="Trotsenko Y.A."/>
        </authorList>
    </citation>
    <scope>NUCLEOTIDE SEQUENCE [LARGE SCALE GENOMIC DNA]</scope>
    <source>
        <strain evidence="8 9">PK2</strain>
    </source>
</reference>
<gene>
    <name evidence="8" type="ORF">A6302_01409</name>
</gene>
<keyword evidence="9" id="KW-1185">Reference proteome</keyword>
<evidence type="ECO:0000256" key="3">
    <source>
        <dbReference type="ARBA" id="ARBA00022729"/>
    </source>
</evidence>
<dbReference type="Proteomes" id="UP000094622">
    <property type="component" value="Unassembled WGS sequence"/>
</dbReference>
<keyword evidence="3" id="KW-0732">Signal</keyword>
<dbReference type="Gene3D" id="3.40.30.10">
    <property type="entry name" value="Glutaredoxin"/>
    <property type="match status" value="1"/>
</dbReference>
<keyword evidence="6" id="KW-0676">Redox-active center</keyword>
<evidence type="ECO:0000256" key="4">
    <source>
        <dbReference type="ARBA" id="ARBA00023002"/>
    </source>
</evidence>
<organism evidence="8 9">
    <name type="scientific">Methylobrevis pamukkalensis</name>
    <dbReference type="NCBI Taxonomy" id="1439726"/>
    <lineage>
        <taxon>Bacteria</taxon>
        <taxon>Pseudomonadati</taxon>
        <taxon>Pseudomonadota</taxon>
        <taxon>Alphaproteobacteria</taxon>
        <taxon>Hyphomicrobiales</taxon>
        <taxon>Pleomorphomonadaceae</taxon>
        <taxon>Methylobrevis</taxon>
    </lineage>
</organism>
<dbReference type="EMBL" id="MCRJ01000025">
    <property type="protein sequence ID" value="ODN71293.1"/>
    <property type="molecule type" value="Genomic_DNA"/>
</dbReference>
<dbReference type="GO" id="GO:0016491">
    <property type="term" value="F:oxidoreductase activity"/>
    <property type="evidence" value="ECO:0007669"/>
    <property type="project" value="UniProtKB-KW"/>
</dbReference>
<evidence type="ECO:0000256" key="6">
    <source>
        <dbReference type="ARBA" id="ARBA00023284"/>
    </source>
</evidence>